<evidence type="ECO:0000256" key="6">
    <source>
        <dbReference type="SAM" id="Coils"/>
    </source>
</evidence>
<comment type="function">
    <text evidence="3 4">Participates actively in the response to hyperosmotic and heat shock by preventing the aggregation of stress-denatured proteins, in association with DnaK and GrpE. It is the nucleotide exchange factor for DnaK and may function as a thermosensor. Unfolded proteins bind initially to DnaJ; upon interaction with the DnaJ-bound protein, DnaK hydrolyzes its bound ATP, resulting in the formation of a stable complex. GrpE releases ADP from DnaK; ATP binding to DnaK triggers the release of the substrate protein, thus completing the reaction cycle. Several rounds of ATP-dependent interactions between DnaJ, DnaK and GrpE are required for fully efficient folding.</text>
</comment>
<dbReference type="InterPro" id="IPR009012">
    <property type="entry name" value="GrpE_head"/>
</dbReference>
<gene>
    <name evidence="3" type="primary">grpE</name>
    <name evidence="7" type="ORF">OXIME_000493</name>
</gene>
<dbReference type="Proteomes" id="UP001451606">
    <property type="component" value="Chromosome"/>
</dbReference>
<dbReference type="GO" id="GO:0051082">
    <property type="term" value="F:unfolded protein binding"/>
    <property type="evidence" value="ECO:0007669"/>
    <property type="project" value="TreeGrafter"/>
</dbReference>
<dbReference type="Gene3D" id="2.30.22.10">
    <property type="entry name" value="Head domain of nucleotide exchange factor GrpE"/>
    <property type="match status" value="1"/>
</dbReference>
<evidence type="ECO:0000256" key="5">
    <source>
        <dbReference type="RuleBase" id="RU004478"/>
    </source>
</evidence>
<reference evidence="7 8" key="1">
    <citation type="submission" date="2023-09" db="EMBL/GenBank/DDBJ databases">
        <authorList>
            <person name="Golyshina O.V."/>
            <person name="Lunev E.A."/>
            <person name="Bargiela R."/>
            <person name="Gaines M.C."/>
            <person name="Daum B."/>
            <person name="Bale N.J."/>
            <person name="Koenen M."/>
            <person name="Sinninghe Damst J.S."/>
            <person name="Yakimov M."/>
            <person name="Golyshin P.N."/>
        </authorList>
    </citation>
    <scope>NUCLEOTIDE SEQUENCE [LARGE SCALE GENOMIC DNA]</scope>
    <source>
        <strain evidence="7 8">M1</strain>
    </source>
</reference>
<proteinExistence type="inferred from homology"/>
<dbReference type="PANTHER" id="PTHR21237:SF23">
    <property type="entry name" value="GRPE PROTEIN HOMOLOG, MITOCHONDRIAL"/>
    <property type="match status" value="1"/>
</dbReference>
<organism evidence="7 8">
    <name type="scientific">Oxyplasma meridianum</name>
    <dbReference type="NCBI Taxonomy" id="3073602"/>
    <lineage>
        <taxon>Archaea</taxon>
        <taxon>Methanobacteriati</taxon>
        <taxon>Thermoplasmatota</taxon>
        <taxon>Thermoplasmata</taxon>
        <taxon>Thermoplasmatales</taxon>
        <taxon>Thermoplasmataceae</taxon>
        <taxon>Oxyplasma</taxon>
    </lineage>
</organism>
<dbReference type="PANTHER" id="PTHR21237">
    <property type="entry name" value="GRPE PROTEIN"/>
    <property type="match status" value="1"/>
</dbReference>
<evidence type="ECO:0000256" key="2">
    <source>
        <dbReference type="ARBA" id="ARBA00023186"/>
    </source>
</evidence>
<dbReference type="EMBL" id="CP133772">
    <property type="protein sequence ID" value="WYX99947.1"/>
    <property type="molecule type" value="Genomic_DNA"/>
</dbReference>
<accession>A0AAX4NG61</accession>
<feature type="coiled-coil region" evidence="6">
    <location>
        <begin position="27"/>
        <end position="72"/>
    </location>
</feature>
<name>A0AAX4NG61_9ARCH</name>
<evidence type="ECO:0000313" key="8">
    <source>
        <dbReference type="Proteomes" id="UP001451606"/>
    </source>
</evidence>
<keyword evidence="3" id="KW-0963">Cytoplasm</keyword>
<dbReference type="RefSeq" id="WP_393971905.1">
    <property type="nucleotide sequence ID" value="NZ_CP133772.1"/>
</dbReference>
<dbReference type="GO" id="GO:0006457">
    <property type="term" value="P:protein folding"/>
    <property type="evidence" value="ECO:0007669"/>
    <property type="project" value="InterPro"/>
</dbReference>
<dbReference type="AlphaFoldDB" id="A0AAX4NG61"/>
<evidence type="ECO:0000256" key="4">
    <source>
        <dbReference type="RuleBase" id="RU000639"/>
    </source>
</evidence>
<comment type="subunit">
    <text evidence="3">Homodimer.</text>
</comment>
<evidence type="ECO:0000313" key="7">
    <source>
        <dbReference type="EMBL" id="WYX99947.1"/>
    </source>
</evidence>
<dbReference type="PROSITE" id="PS01071">
    <property type="entry name" value="GRPE"/>
    <property type="match status" value="1"/>
</dbReference>
<dbReference type="SUPFAM" id="SSF58014">
    <property type="entry name" value="Coiled-coil domain of nucleotide exchange factor GrpE"/>
    <property type="match status" value="1"/>
</dbReference>
<dbReference type="InterPro" id="IPR013805">
    <property type="entry name" value="GrpE_CC"/>
</dbReference>
<dbReference type="GeneID" id="95967220"/>
<dbReference type="GO" id="GO:0051087">
    <property type="term" value="F:protein-folding chaperone binding"/>
    <property type="evidence" value="ECO:0007669"/>
    <property type="project" value="InterPro"/>
</dbReference>
<evidence type="ECO:0000256" key="3">
    <source>
        <dbReference type="HAMAP-Rule" id="MF_01151"/>
    </source>
</evidence>
<dbReference type="GO" id="GO:0000774">
    <property type="term" value="F:adenyl-nucleotide exchange factor activity"/>
    <property type="evidence" value="ECO:0007669"/>
    <property type="project" value="InterPro"/>
</dbReference>
<sequence>MSSERKIKVNHDNTITYEMEKSRIRTMMQYYRESRRLEKENTDLMDQIKTIKDSYIRQRAEMENYLKAKERELNYAIKSSNKEMIKSLLPFIDSLDSANMSEEQRSFLAPLRDQLRKILSSYGLNQINAKGQKFDPYLHEALAVTDQGENGIVYEEIQKGYKLNDEVLRTSKVIVGKR</sequence>
<dbReference type="KEGG" id="omr:OXIME_000493"/>
<evidence type="ECO:0000256" key="1">
    <source>
        <dbReference type="ARBA" id="ARBA00009054"/>
    </source>
</evidence>
<dbReference type="GO" id="GO:0005737">
    <property type="term" value="C:cytoplasm"/>
    <property type="evidence" value="ECO:0007669"/>
    <property type="project" value="UniProtKB-SubCell"/>
</dbReference>
<dbReference type="GO" id="GO:0042803">
    <property type="term" value="F:protein homodimerization activity"/>
    <property type="evidence" value="ECO:0007669"/>
    <property type="project" value="InterPro"/>
</dbReference>
<dbReference type="HAMAP" id="MF_01151">
    <property type="entry name" value="GrpE"/>
    <property type="match status" value="1"/>
</dbReference>
<keyword evidence="6" id="KW-0175">Coiled coil</keyword>
<dbReference type="Gene3D" id="3.90.20.20">
    <property type="match status" value="1"/>
</dbReference>
<keyword evidence="3 4" id="KW-0346">Stress response</keyword>
<keyword evidence="2 3" id="KW-0143">Chaperone</keyword>
<keyword evidence="8" id="KW-1185">Reference proteome</keyword>
<comment type="subcellular location">
    <subcellularLocation>
        <location evidence="3">Cytoplasm</location>
    </subcellularLocation>
</comment>
<dbReference type="InterPro" id="IPR000740">
    <property type="entry name" value="GrpE"/>
</dbReference>
<dbReference type="PRINTS" id="PR00773">
    <property type="entry name" value="GRPEPROTEIN"/>
</dbReference>
<dbReference type="Pfam" id="PF01025">
    <property type="entry name" value="GrpE"/>
    <property type="match status" value="1"/>
</dbReference>
<comment type="similarity">
    <text evidence="1 3 5">Belongs to the GrpE family.</text>
</comment>
<dbReference type="SUPFAM" id="SSF51064">
    <property type="entry name" value="Head domain of nucleotide exchange factor GrpE"/>
    <property type="match status" value="1"/>
</dbReference>
<dbReference type="CDD" id="cd00446">
    <property type="entry name" value="GrpE"/>
    <property type="match status" value="1"/>
</dbReference>
<protein>
    <recommendedName>
        <fullName evidence="3 4">Protein GrpE</fullName>
    </recommendedName>
    <alternativeName>
        <fullName evidence="3">HSP-70 cofactor</fullName>
    </alternativeName>
</protein>